<gene>
    <name evidence="2" type="ORF">AYL99_09311</name>
</gene>
<sequence length="214" mass="23559">MPWSVLASWDTEKDFLVTSTSNISAVIITLWASQSFSPSQPLSMVFGDYFLQLAEQVQHAKTQQWWHAVAPLYNLLLLCCLPYLSKFYTAHISKTQPLLSAPPSFKTSDPVLNSDTISPITAAEEEITGSDSVVKGGPTAQAQSHVGESINSQTLHDITEGEKRLTSGERMRSGPTATAQSILVQERNETSPASANEQHPTETLKRYRLEDYCG</sequence>
<feature type="region of interest" description="Disordered" evidence="1">
    <location>
        <begin position="127"/>
        <end position="149"/>
    </location>
</feature>
<evidence type="ECO:0000313" key="3">
    <source>
        <dbReference type="Proteomes" id="UP000078343"/>
    </source>
</evidence>
<comment type="caution">
    <text evidence="2">The sequence shown here is derived from an EMBL/GenBank/DDBJ whole genome shotgun (WGS) entry which is preliminary data.</text>
</comment>
<organism evidence="2 3">
    <name type="scientific">Fonsecaea erecta</name>
    <dbReference type="NCBI Taxonomy" id="1367422"/>
    <lineage>
        <taxon>Eukaryota</taxon>
        <taxon>Fungi</taxon>
        <taxon>Dikarya</taxon>
        <taxon>Ascomycota</taxon>
        <taxon>Pezizomycotina</taxon>
        <taxon>Eurotiomycetes</taxon>
        <taxon>Chaetothyriomycetidae</taxon>
        <taxon>Chaetothyriales</taxon>
        <taxon>Herpotrichiellaceae</taxon>
        <taxon>Fonsecaea</taxon>
    </lineage>
</organism>
<dbReference type="EMBL" id="LVYI01000009">
    <property type="protein sequence ID" value="OAP56132.1"/>
    <property type="molecule type" value="Genomic_DNA"/>
</dbReference>
<keyword evidence="3" id="KW-1185">Reference proteome</keyword>
<dbReference type="RefSeq" id="XP_018689499.1">
    <property type="nucleotide sequence ID" value="XM_018840818.1"/>
</dbReference>
<reference evidence="2 3" key="1">
    <citation type="submission" date="2016-04" db="EMBL/GenBank/DDBJ databases">
        <title>Draft genome of Fonsecaea erecta CBS 125763.</title>
        <authorList>
            <person name="Weiss V.A."/>
            <person name="Vicente V.A."/>
            <person name="Raittz R.T."/>
            <person name="Moreno L.F."/>
            <person name="De Souza E.M."/>
            <person name="Pedrosa F.O."/>
            <person name="Steffens M.B."/>
            <person name="Faoro H."/>
            <person name="Tadra-Sfeir M.Z."/>
            <person name="Najafzadeh M.J."/>
            <person name="Felipe M.S."/>
            <person name="Teixeira M."/>
            <person name="Sun J."/>
            <person name="Xi L."/>
            <person name="Gomes R."/>
            <person name="De Azevedo C.M."/>
            <person name="Salgado C.G."/>
            <person name="Da Silva M.B."/>
            <person name="Nascimento M.F."/>
            <person name="Queiroz-Telles F."/>
            <person name="Attili D.S."/>
            <person name="Gorbushina A."/>
        </authorList>
    </citation>
    <scope>NUCLEOTIDE SEQUENCE [LARGE SCALE GENOMIC DNA]</scope>
    <source>
        <strain evidence="2 3">CBS 125763</strain>
    </source>
</reference>
<dbReference type="GeneID" id="30013479"/>
<evidence type="ECO:0000313" key="2">
    <source>
        <dbReference type="EMBL" id="OAP56132.1"/>
    </source>
</evidence>
<dbReference type="AlphaFoldDB" id="A0A178Z8Y6"/>
<name>A0A178Z8Y6_9EURO</name>
<protein>
    <submittedName>
        <fullName evidence="2">Uncharacterized protein</fullName>
    </submittedName>
</protein>
<dbReference type="OrthoDB" id="5209734at2759"/>
<feature type="compositionally biased region" description="Polar residues" evidence="1">
    <location>
        <begin position="140"/>
        <end position="149"/>
    </location>
</feature>
<evidence type="ECO:0000256" key="1">
    <source>
        <dbReference type="SAM" id="MobiDB-lite"/>
    </source>
</evidence>
<dbReference type="Proteomes" id="UP000078343">
    <property type="component" value="Unassembled WGS sequence"/>
</dbReference>
<accession>A0A178Z8Y6</accession>
<proteinExistence type="predicted"/>